<organism evidence="2 3">
    <name type="scientific">Caulobacter vibrioides (strain NA1000 / CB15N)</name>
    <name type="common">Caulobacter crescentus</name>
    <dbReference type="NCBI Taxonomy" id="565050"/>
    <lineage>
        <taxon>Bacteria</taxon>
        <taxon>Pseudomonadati</taxon>
        <taxon>Pseudomonadota</taxon>
        <taxon>Alphaproteobacteria</taxon>
        <taxon>Caulobacterales</taxon>
        <taxon>Caulobacteraceae</taxon>
        <taxon>Caulobacter</taxon>
    </lineage>
</organism>
<dbReference type="RefSeq" id="YP_002518750.1">
    <property type="nucleotide sequence ID" value="NC_011916.1"/>
</dbReference>
<protein>
    <submittedName>
        <fullName evidence="2">Uncharacterized protein</fullName>
    </submittedName>
</protein>
<dbReference type="EMBL" id="CP001340">
    <property type="protein sequence ID" value="ACL96842.1"/>
    <property type="molecule type" value="Genomic_DNA"/>
</dbReference>
<evidence type="ECO:0000256" key="1">
    <source>
        <dbReference type="SAM" id="Phobius"/>
    </source>
</evidence>
<keyword evidence="3" id="KW-1185">Reference proteome</keyword>
<feature type="transmembrane region" description="Helical" evidence="1">
    <location>
        <begin position="24"/>
        <end position="47"/>
    </location>
</feature>
<dbReference type="RefSeq" id="WP_010921101.1">
    <property type="nucleotide sequence ID" value="NC_011916.1"/>
</dbReference>
<evidence type="ECO:0000313" key="3">
    <source>
        <dbReference type="Proteomes" id="UP000001364"/>
    </source>
</evidence>
<sequence>MSHRSPLRRLYPISAGGTAMRRSFAIGLTVLFLGNGAVMLAAPYPWYLAVPGVVLTGPFNDHFVRDVGAAYLACGVATALGAWNLRRHAGAVVVAATFQGLHAMIHLVTPFCGAGAPWLLLARDFPGVFLPTAATIWLAIAAFQPSEGEQK</sequence>
<feature type="transmembrane region" description="Helical" evidence="1">
    <location>
        <begin position="125"/>
        <end position="143"/>
    </location>
</feature>
<evidence type="ECO:0000313" key="2">
    <source>
        <dbReference type="EMBL" id="ACL96842.1"/>
    </source>
</evidence>
<dbReference type="OrthoDB" id="287782at2"/>
<feature type="transmembrane region" description="Helical" evidence="1">
    <location>
        <begin position="92"/>
        <end position="119"/>
    </location>
</feature>
<dbReference type="GeneID" id="7332051"/>
<keyword evidence="1" id="KW-0812">Transmembrane</keyword>
<reference evidence="2 3" key="1">
    <citation type="journal article" date="2010" name="J. Bacteriol.">
        <title>The genetic basis of laboratory adaptation in Caulobacter crescentus.</title>
        <authorList>
            <person name="Marks M.E."/>
            <person name="Castro-Rojas C.M."/>
            <person name="Teiling C."/>
            <person name="Du L."/>
            <person name="Kapatral V."/>
            <person name="Walunas T.L."/>
            <person name="Crosson S."/>
        </authorList>
    </citation>
    <scope>NUCLEOTIDE SEQUENCE [LARGE SCALE GENOMIC DNA]</scope>
    <source>
        <strain evidence="3">NA1000 / CB15N</strain>
    </source>
</reference>
<dbReference type="Proteomes" id="UP000001364">
    <property type="component" value="Chromosome"/>
</dbReference>
<name>A0A0H3CCY5_CAUVN</name>
<dbReference type="PATRIC" id="fig|565050.3.peg.3291"/>
<accession>A0A0H3CCY5</accession>
<keyword evidence="1" id="KW-0472">Membrane</keyword>
<feature type="transmembrane region" description="Helical" evidence="1">
    <location>
        <begin position="67"/>
        <end position="85"/>
    </location>
</feature>
<proteinExistence type="predicted"/>
<gene>
    <name evidence="2" type="ordered locus">CCNA_03377</name>
</gene>
<dbReference type="HOGENOM" id="CLU_153803_0_0_5"/>
<keyword evidence="1" id="KW-1133">Transmembrane helix</keyword>
<dbReference type="AlphaFoldDB" id="A0A0H3CCY5"/>
<dbReference type="KEGG" id="ccs:CCNA_03377"/>